<keyword evidence="3" id="KW-1185">Reference proteome</keyword>
<sequence>MKKSGSLVLQSNGMSSLAASFTSIQNDLERWKLSRELQQIECEEYYTRMNKGREIHKLKDLVLEYIATGCVYKQHRFERYDPFKKEESIKKREQKRLWHQKRSDSSSKSLTTKKTKEEIIPPKLDRSKTMVEQVLGEVRQPSRAGRVHQSLPDITRPIENVRIQDDLTSGGYVDDSVYNGMRKVGLSNHDNDDTKSKLSVSFLPTIKRVALWEQPQKDQKEEERRERIRHKRYQPNLKEEFQKMFPGNCKTSYSMKKFIDRETRNVIRDIDTVPRKLNRREQDHLIKKSQLPEFIDRHKSTSAILRDFRDIKRTLKTDSKDRKQVEENEKYNQILRFLELAESFEQCDEQ</sequence>
<dbReference type="OrthoDB" id="6155072at2759"/>
<dbReference type="OMA" id="IECEEYF"/>
<dbReference type="EnsemblMetazoa" id="G28868.2">
    <property type="protein sequence ID" value="G28868.2:cds"/>
    <property type="gene ID" value="G28868"/>
</dbReference>
<proteinExistence type="predicted"/>
<reference evidence="2" key="1">
    <citation type="submission" date="2022-08" db="UniProtKB">
        <authorList>
            <consortium name="EnsemblMetazoa"/>
        </authorList>
    </citation>
    <scope>IDENTIFICATION</scope>
    <source>
        <strain evidence="2">05x7-T-G4-1.051#20</strain>
    </source>
</reference>
<feature type="region of interest" description="Disordered" evidence="1">
    <location>
        <begin position="92"/>
        <end position="115"/>
    </location>
</feature>
<dbReference type="Proteomes" id="UP000005408">
    <property type="component" value="Unassembled WGS sequence"/>
</dbReference>
<protein>
    <submittedName>
        <fullName evidence="2">Uncharacterized protein</fullName>
    </submittedName>
</protein>
<dbReference type="EnsemblMetazoa" id="G28868.3">
    <property type="protein sequence ID" value="G28868.3:cds"/>
    <property type="gene ID" value="G28868"/>
</dbReference>
<dbReference type="AlphaFoldDB" id="A0A8W8LN09"/>
<evidence type="ECO:0000313" key="3">
    <source>
        <dbReference type="Proteomes" id="UP000005408"/>
    </source>
</evidence>
<evidence type="ECO:0000313" key="2">
    <source>
        <dbReference type="EnsemblMetazoa" id="G28868.2:cds"/>
    </source>
</evidence>
<organism evidence="2 3">
    <name type="scientific">Magallana gigas</name>
    <name type="common">Pacific oyster</name>
    <name type="synonym">Crassostrea gigas</name>
    <dbReference type="NCBI Taxonomy" id="29159"/>
    <lineage>
        <taxon>Eukaryota</taxon>
        <taxon>Metazoa</taxon>
        <taxon>Spiralia</taxon>
        <taxon>Lophotrochozoa</taxon>
        <taxon>Mollusca</taxon>
        <taxon>Bivalvia</taxon>
        <taxon>Autobranchia</taxon>
        <taxon>Pteriomorphia</taxon>
        <taxon>Ostreida</taxon>
        <taxon>Ostreoidea</taxon>
        <taxon>Ostreidae</taxon>
        <taxon>Magallana</taxon>
    </lineage>
</organism>
<name>A0A8W8LN09_MAGGI</name>
<accession>A0A8W8LN09</accession>
<evidence type="ECO:0000256" key="1">
    <source>
        <dbReference type="SAM" id="MobiDB-lite"/>
    </source>
</evidence>